<organism evidence="2 3">
    <name type="scientific">Paracoccus halophilus</name>
    <dbReference type="NCBI Taxonomy" id="376733"/>
    <lineage>
        <taxon>Bacteria</taxon>
        <taxon>Pseudomonadati</taxon>
        <taxon>Pseudomonadota</taxon>
        <taxon>Alphaproteobacteria</taxon>
        <taxon>Rhodobacterales</taxon>
        <taxon>Paracoccaceae</taxon>
        <taxon>Paracoccus</taxon>
    </lineage>
</organism>
<name>A0A1I0TZG7_9RHOB</name>
<gene>
    <name evidence="2" type="ORF">SAMN04487972_11719</name>
</gene>
<reference evidence="2 3" key="1">
    <citation type="submission" date="2016-10" db="EMBL/GenBank/DDBJ databases">
        <authorList>
            <person name="de Groot N.N."/>
        </authorList>
    </citation>
    <scope>NUCLEOTIDE SEQUENCE [LARGE SCALE GENOMIC DNA]</scope>
    <source>
        <strain evidence="2 3">CGMCC 1.6117</strain>
    </source>
</reference>
<accession>A0A1I0TZG7</accession>
<dbReference type="EMBL" id="FOJO01000017">
    <property type="protein sequence ID" value="SFA57251.1"/>
    <property type="molecule type" value="Genomic_DNA"/>
</dbReference>
<dbReference type="Proteomes" id="UP000182312">
    <property type="component" value="Unassembled WGS sequence"/>
</dbReference>
<sequence length="152" mass="15969">MVALQAGKQGWPGRPAVTRVRLLALRPVTRLLGWLGVLPFVLLSLIVQGAMLDRDPVGGVTMVLCAGGETVEMIMAADGSLRHKTAEDELPHGDAPRCDWAAHAQPLLGAGGLAGPAMAAVVLPLRFSLRVPGHLRRMDLPVPSARDPPAAV</sequence>
<evidence type="ECO:0000313" key="2">
    <source>
        <dbReference type="EMBL" id="SFA57251.1"/>
    </source>
</evidence>
<evidence type="ECO:0008006" key="4">
    <source>
        <dbReference type="Google" id="ProtNLM"/>
    </source>
</evidence>
<evidence type="ECO:0000256" key="1">
    <source>
        <dbReference type="SAM" id="Phobius"/>
    </source>
</evidence>
<protein>
    <recommendedName>
        <fullName evidence="4">DUF2946 domain-containing protein</fullName>
    </recommendedName>
</protein>
<feature type="transmembrane region" description="Helical" evidence="1">
    <location>
        <begin position="31"/>
        <end position="52"/>
    </location>
</feature>
<feature type="transmembrane region" description="Helical" evidence="1">
    <location>
        <begin position="107"/>
        <end position="129"/>
    </location>
</feature>
<proteinExistence type="predicted"/>
<keyword evidence="1" id="KW-0472">Membrane</keyword>
<keyword evidence="1" id="KW-1133">Transmembrane helix</keyword>
<keyword evidence="1" id="KW-0812">Transmembrane</keyword>
<evidence type="ECO:0000313" key="3">
    <source>
        <dbReference type="Proteomes" id="UP000182312"/>
    </source>
</evidence>
<dbReference type="AlphaFoldDB" id="A0A1I0TZG7"/>